<reference evidence="1" key="1">
    <citation type="journal article" date="2015" name="Nature">
        <title>Complex archaea that bridge the gap between prokaryotes and eukaryotes.</title>
        <authorList>
            <person name="Spang A."/>
            <person name="Saw J.H."/>
            <person name="Jorgensen S.L."/>
            <person name="Zaremba-Niedzwiedzka K."/>
            <person name="Martijn J."/>
            <person name="Lind A.E."/>
            <person name="van Eijk R."/>
            <person name="Schleper C."/>
            <person name="Guy L."/>
            <person name="Ettema T.J."/>
        </authorList>
    </citation>
    <scope>NUCLEOTIDE SEQUENCE</scope>
</reference>
<comment type="caution">
    <text evidence="1">The sequence shown here is derived from an EMBL/GenBank/DDBJ whole genome shotgun (WGS) entry which is preliminary data.</text>
</comment>
<gene>
    <name evidence="1" type="ORF">LCGC14_2369300</name>
</gene>
<proteinExistence type="predicted"/>
<dbReference type="AlphaFoldDB" id="A0A0F9C4D5"/>
<protein>
    <submittedName>
        <fullName evidence="1">Uncharacterized protein</fullName>
    </submittedName>
</protein>
<dbReference type="EMBL" id="LAZR01034887">
    <property type="protein sequence ID" value="KKL29025.1"/>
    <property type="molecule type" value="Genomic_DNA"/>
</dbReference>
<organism evidence="1">
    <name type="scientific">marine sediment metagenome</name>
    <dbReference type="NCBI Taxonomy" id="412755"/>
    <lineage>
        <taxon>unclassified sequences</taxon>
        <taxon>metagenomes</taxon>
        <taxon>ecological metagenomes</taxon>
    </lineage>
</organism>
<feature type="non-terminal residue" evidence="1">
    <location>
        <position position="1"/>
    </location>
</feature>
<name>A0A0F9C4D5_9ZZZZ</name>
<evidence type="ECO:0000313" key="1">
    <source>
        <dbReference type="EMBL" id="KKL29025.1"/>
    </source>
</evidence>
<accession>A0A0F9C4D5</accession>
<sequence length="121" mass="13152">IMPRITHAVQVPLGAYGDYGSVNVADYVYLAADTVNKEEVVLTGKELLLVRNADGAGAHPITITSVNDEFGRTGNVASYSIGISEFAMFGPFKQPGWRQTDGKLYFEADNVNIEFAVIRLP</sequence>